<dbReference type="AlphaFoldDB" id="A0A1I4P6S4"/>
<dbReference type="InterPro" id="IPR039498">
    <property type="entry name" value="NTP_transf_5"/>
</dbReference>
<dbReference type="Proteomes" id="UP000199556">
    <property type="component" value="Unassembled WGS sequence"/>
</dbReference>
<dbReference type="EMBL" id="FOUO01000001">
    <property type="protein sequence ID" value="SFM23419.1"/>
    <property type="molecule type" value="Genomic_DNA"/>
</dbReference>
<keyword evidence="2" id="KW-1185">Reference proteome</keyword>
<keyword evidence="1" id="KW-0808">Transferase</keyword>
<accession>A0A1I4P6S4</accession>
<dbReference type="GO" id="GO:0016740">
    <property type="term" value="F:transferase activity"/>
    <property type="evidence" value="ECO:0007669"/>
    <property type="project" value="UniProtKB-KW"/>
</dbReference>
<dbReference type="OrthoDB" id="5497963at2"/>
<protein>
    <submittedName>
        <fullName evidence="1">Uncharacterized nucleotidyltransferase</fullName>
    </submittedName>
</protein>
<organism evidence="1 2">
    <name type="scientific">Ectothiorhodospira mobilis</name>
    <dbReference type="NCBI Taxonomy" id="195064"/>
    <lineage>
        <taxon>Bacteria</taxon>
        <taxon>Pseudomonadati</taxon>
        <taxon>Pseudomonadota</taxon>
        <taxon>Gammaproteobacteria</taxon>
        <taxon>Chromatiales</taxon>
        <taxon>Ectothiorhodospiraceae</taxon>
        <taxon>Ectothiorhodospira</taxon>
    </lineage>
</organism>
<proteinExistence type="predicted"/>
<dbReference type="Pfam" id="PF14907">
    <property type="entry name" value="NTP_transf_5"/>
    <property type="match status" value="1"/>
</dbReference>
<evidence type="ECO:0000313" key="1">
    <source>
        <dbReference type="EMBL" id="SFM23419.1"/>
    </source>
</evidence>
<sequence length="367" mass="41608">MGHEREPLLVAMLKDPVRVGELELSQWDTVIRQARVNRLLGTLAHFLSEEGLWLQIPCAPRRHLDWALRITQTHRAELEWELFSIAEALGSLDTPVVLLKGAAYHAAGMKASIGRLFGDVDLLVERRALGAVEAALMQHGWVNTHHDPYDQRYYRQWMHELPPMQHIRRGTILDVHHSIVPPTARLKVDPGQLISASVAVNDCPFRVLAPEDMFLHSATHLFFSEGEMPHGSRDLVDLYLMAGTKADEAFWRRVQARATALGLEEPLVLAVYFLDRLMGVALPREIRAWAVGTLPGGVRGWMLRGALDSALRVRDSHHRTMADSLKKGYLIVRGHREKMPFPLLVRHLGRKAWYGIFPEKYGRDAGR</sequence>
<reference evidence="1 2" key="1">
    <citation type="submission" date="2016-10" db="EMBL/GenBank/DDBJ databases">
        <authorList>
            <person name="de Groot N.N."/>
        </authorList>
    </citation>
    <scope>NUCLEOTIDE SEQUENCE [LARGE SCALE GENOMIC DNA]</scope>
    <source>
        <strain evidence="1 2">DSM 4180</strain>
    </source>
</reference>
<evidence type="ECO:0000313" key="2">
    <source>
        <dbReference type="Proteomes" id="UP000199556"/>
    </source>
</evidence>
<gene>
    <name evidence="1" type="ORF">SAMN05421721_10126</name>
</gene>
<name>A0A1I4P6S4_ECTMO</name>
<dbReference type="STRING" id="195064.SAMN05421721_10126"/>